<organism evidence="7 8">
    <name type="scientific">Phaeospirillum tilakii</name>
    <dbReference type="NCBI Taxonomy" id="741673"/>
    <lineage>
        <taxon>Bacteria</taxon>
        <taxon>Pseudomonadati</taxon>
        <taxon>Pseudomonadota</taxon>
        <taxon>Alphaproteobacteria</taxon>
        <taxon>Rhodospirillales</taxon>
        <taxon>Rhodospirillaceae</taxon>
        <taxon>Phaeospirillum</taxon>
    </lineage>
</organism>
<comment type="similarity">
    <text evidence="2">Belongs to the NlpA lipoprotein family.</text>
</comment>
<keyword evidence="8" id="KW-1185">Reference proteome</keyword>
<name>A0ABW5C837_9PROT</name>
<dbReference type="Gene3D" id="3.40.190.10">
    <property type="entry name" value="Periplasmic binding protein-like II"/>
    <property type="match status" value="2"/>
</dbReference>
<evidence type="ECO:0000256" key="5">
    <source>
        <dbReference type="ARBA" id="ARBA00023139"/>
    </source>
</evidence>
<dbReference type="InterPro" id="IPR004872">
    <property type="entry name" value="Lipoprotein_NlpA"/>
</dbReference>
<dbReference type="Pfam" id="PF03180">
    <property type="entry name" value="Lipoprotein_9"/>
    <property type="match status" value="1"/>
</dbReference>
<evidence type="ECO:0000256" key="1">
    <source>
        <dbReference type="ARBA" id="ARBA00004635"/>
    </source>
</evidence>
<gene>
    <name evidence="7" type="ORF">ACFSNB_04130</name>
</gene>
<evidence type="ECO:0000256" key="2">
    <source>
        <dbReference type="ARBA" id="ARBA00008973"/>
    </source>
</evidence>
<proteinExistence type="inferred from homology"/>
<comment type="subcellular location">
    <subcellularLocation>
        <location evidence="1">Membrane</location>
        <topology evidence="1">Lipid-anchor</topology>
    </subcellularLocation>
</comment>
<reference evidence="8" key="1">
    <citation type="journal article" date="2019" name="Int. J. Syst. Evol. Microbiol.">
        <title>The Global Catalogue of Microorganisms (GCM) 10K type strain sequencing project: providing services to taxonomists for standard genome sequencing and annotation.</title>
        <authorList>
            <consortium name="The Broad Institute Genomics Platform"/>
            <consortium name="The Broad Institute Genome Sequencing Center for Infectious Disease"/>
            <person name="Wu L."/>
            <person name="Ma J."/>
        </authorList>
    </citation>
    <scope>NUCLEOTIDE SEQUENCE [LARGE SCALE GENOMIC DNA]</scope>
    <source>
        <strain evidence="8">KCTC 15012</strain>
    </source>
</reference>
<evidence type="ECO:0000256" key="3">
    <source>
        <dbReference type="ARBA" id="ARBA00022729"/>
    </source>
</evidence>
<evidence type="ECO:0000313" key="8">
    <source>
        <dbReference type="Proteomes" id="UP001597296"/>
    </source>
</evidence>
<dbReference type="RefSeq" id="WP_377314765.1">
    <property type="nucleotide sequence ID" value="NZ_JBHUIY010000005.1"/>
</dbReference>
<sequence length="263" mass="28079">MGVSSLRRGLALLLVLLALPVVAGAETLRVGVTGGPHAAILEQVAALAAREGLTIKVVEFDDYQLPNAALAQGDLDANSFQHQPFLDEQIRAHGYPLAVIGRTVVFPIGLYSKRIRSLDALGRGDKVAIPADPTNGGRVLLLLEAQGLIRLRPGVGIAATPFDVIDNPRGLKLVELPAAQLPRALDDVAVAAINSNYALEVGLVPHRDALVLESADSPYANVIAVRAAERDRPALAQLVRFYHAPEIRRFITEHYGASVVPAW</sequence>
<dbReference type="EMBL" id="JBHUIY010000005">
    <property type="protein sequence ID" value="MFD2232987.1"/>
    <property type="molecule type" value="Genomic_DNA"/>
</dbReference>
<evidence type="ECO:0000256" key="6">
    <source>
        <dbReference type="ARBA" id="ARBA00023288"/>
    </source>
</evidence>
<comment type="caution">
    <text evidence="7">The sequence shown here is derived from an EMBL/GenBank/DDBJ whole genome shotgun (WGS) entry which is preliminary data.</text>
</comment>
<dbReference type="NCBIfam" id="TIGR00363">
    <property type="entry name" value="MetQ/NlpA family lipoprotein"/>
    <property type="match status" value="1"/>
</dbReference>
<keyword evidence="4" id="KW-0472">Membrane</keyword>
<accession>A0ABW5C837</accession>
<dbReference type="PANTHER" id="PTHR30429:SF1">
    <property type="entry name" value="D-METHIONINE-BINDING LIPOPROTEIN METQ-RELATED"/>
    <property type="match status" value="1"/>
</dbReference>
<dbReference type="Proteomes" id="UP001597296">
    <property type="component" value="Unassembled WGS sequence"/>
</dbReference>
<dbReference type="PANTHER" id="PTHR30429">
    <property type="entry name" value="D-METHIONINE-BINDING LIPOPROTEIN METQ"/>
    <property type="match status" value="1"/>
</dbReference>
<keyword evidence="3" id="KW-0732">Signal</keyword>
<keyword evidence="6" id="KW-0449">Lipoprotein</keyword>
<keyword evidence="5" id="KW-0564">Palmitate</keyword>
<dbReference type="SUPFAM" id="SSF53850">
    <property type="entry name" value="Periplasmic binding protein-like II"/>
    <property type="match status" value="1"/>
</dbReference>
<evidence type="ECO:0000256" key="4">
    <source>
        <dbReference type="ARBA" id="ARBA00023136"/>
    </source>
</evidence>
<dbReference type="CDD" id="cd13598">
    <property type="entry name" value="PBP2_lipoprotein_IlpA_like"/>
    <property type="match status" value="1"/>
</dbReference>
<evidence type="ECO:0000313" key="7">
    <source>
        <dbReference type="EMBL" id="MFD2232987.1"/>
    </source>
</evidence>
<dbReference type="PIRSF" id="PIRSF002854">
    <property type="entry name" value="MetQ"/>
    <property type="match status" value="1"/>
</dbReference>
<protein>
    <submittedName>
        <fullName evidence="7">MetQ/NlpA family ABC transporter substrate-binding protein</fullName>
    </submittedName>
</protein>